<dbReference type="Pfam" id="PF13280">
    <property type="entry name" value="WYL"/>
    <property type="match status" value="1"/>
</dbReference>
<dbReference type="Proteomes" id="UP001529256">
    <property type="component" value="Unassembled WGS sequence"/>
</dbReference>
<protein>
    <submittedName>
        <fullName evidence="2">WYL domain-containing protein</fullName>
    </submittedName>
</protein>
<reference evidence="2 3" key="2">
    <citation type="submission" date="2023-06" db="EMBL/GenBank/DDBJ databases">
        <title>Identification and characterization of horizontal gene transfer across gut microbiota members of farm animals based on homology search.</title>
        <authorList>
            <person name="Schwarzerova J."/>
            <person name="Nykrynova M."/>
            <person name="Jureckova K."/>
            <person name="Cejkova D."/>
            <person name="Rychlik I."/>
        </authorList>
    </citation>
    <scope>NUCLEOTIDE SEQUENCE [LARGE SCALE GENOMIC DNA]</scope>
    <source>
        <strain evidence="2 3">153_Feed</strain>
    </source>
</reference>
<gene>
    <name evidence="2" type="ORF">QUW25_00685</name>
</gene>
<dbReference type="PROSITE" id="PS52050">
    <property type="entry name" value="WYL"/>
    <property type="match status" value="1"/>
</dbReference>
<proteinExistence type="predicted"/>
<reference evidence="3" key="1">
    <citation type="submission" date="2023-06" db="EMBL/GenBank/DDBJ databases">
        <title>Identification and characterization of horizontal gene transfer across gut microbiota members of farm animals based on homology search.</title>
        <authorList>
            <person name="Zeman M."/>
            <person name="Kubasova T."/>
            <person name="Jahodarova E."/>
            <person name="Nykrynova M."/>
            <person name="Rychlik I."/>
        </authorList>
    </citation>
    <scope>NUCLEOTIDE SEQUENCE [LARGE SCALE GENOMIC DNA]</scope>
    <source>
        <strain evidence="3">153_Feed</strain>
    </source>
</reference>
<evidence type="ECO:0000313" key="3">
    <source>
        <dbReference type="Proteomes" id="UP001529256"/>
    </source>
</evidence>
<name>A0ABT7V0U4_9ACTN</name>
<evidence type="ECO:0000259" key="1">
    <source>
        <dbReference type="Pfam" id="PF13280"/>
    </source>
</evidence>
<evidence type="ECO:0000313" key="2">
    <source>
        <dbReference type="EMBL" id="MDM8270208.1"/>
    </source>
</evidence>
<accession>A0ABT7V0U4</accession>
<feature type="domain" description="WYL" evidence="1">
    <location>
        <begin position="158"/>
        <end position="236"/>
    </location>
</feature>
<dbReference type="InterPro" id="IPR051534">
    <property type="entry name" value="CBASS_pafABC_assoc_protein"/>
</dbReference>
<organism evidence="2 3">
    <name type="scientific">Thermophilibacter provencensis</name>
    <dbReference type="NCBI Taxonomy" id="1852386"/>
    <lineage>
        <taxon>Bacteria</taxon>
        <taxon>Bacillati</taxon>
        <taxon>Actinomycetota</taxon>
        <taxon>Coriobacteriia</taxon>
        <taxon>Coriobacteriales</taxon>
        <taxon>Atopobiaceae</taxon>
        <taxon>Thermophilibacter</taxon>
    </lineage>
</organism>
<comment type="caution">
    <text evidence="2">The sequence shown here is derived from an EMBL/GenBank/DDBJ whole genome shotgun (WGS) entry which is preliminary data.</text>
</comment>
<sequence>MNPKQPKKMLIMDILEILRKYSDTEHRLSQKDIIDLLESKFGMKADRKAVARNIADLIDEGYAIGYREVPRITRDPKTGEERSANIVTDYYLERDFTDAELRLLIDGLLFSRHISPSQRKDLIGKLEDLSSVYFKSHMTHVNAMPKDRTDNKQLFYTIELLDEAISHKRKVSFKYLSIGTDKKAHPRCRPDGTERVYVCTPYQMAVNEGKYYLICNYDKYDDITNYRIDRIMDLEILDERGKPFSSLGKAGDKNLDLGKYMREHIHMYAGGTARVTFRIVRRMAGDIVDIFGDDVRFFNETDNHVDVEAYVNESAMVRFGRSNAPDVVVLSPQHLANEIGRQLHAAAEVYE</sequence>
<dbReference type="PANTHER" id="PTHR34580:SF1">
    <property type="entry name" value="PROTEIN PAFC"/>
    <property type="match status" value="1"/>
</dbReference>
<dbReference type="EMBL" id="JAUDEA010000001">
    <property type="protein sequence ID" value="MDM8270208.1"/>
    <property type="molecule type" value="Genomic_DNA"/>
</dbReference>
<dbReference type="PANTHER" id="PTHR34580">
    <property type="match status" value="1"/>
</dbReference>
<dbReference type="InterPro" id="IPR026881">
    <property type="entry name" value="WYL_dom"/>
</dbReference>
<keyword evidence="3" id="KW-1185">Reference proteome</keyword>